<evidence type="ECO:0000313" key="2">
    <source>
        <dbReference type="Proteomes" id="UP001634394"/>
    </source>
</evidence>
<name>A0ABD3XGJ8_SINWO</name>
<proteinExistence type="predicted"/>
<sequence length="154" mass="16826">MSFIKASTKPLENWSKATLDKILIKSDLLYANVTSLVGQQYLLPDELPSKIPIEGGSCHNILRIVGNKTPSYTIGLLRTNNQPMISVFDSHSRDTSGLSSPDGTAIVTTHPTMRHLVKFIRDLVLSLSLGDSCSFEIAPVSIMVHRTDCNVCGL</sequence>
<accession>A0ABD3XGJ8</accession>
<gene>
    <name evidence="1" type="ORF">ACJMK2_025420</name>
</gene>
<dbReference type="Gene3D" id="3.90.70.120">
    <property type="match status" value="1"/>
</dbReference>
<dbReference type="AlphaFoldDB" id="A0ABD3XGJ8"/>
<comment type="caution">
    <text evidence="1">The sequence shown here is derived from an EMBL/GenBank/DDBJ whole genome shotgun (WGS) entry which is preliminary data.</text>
</comment>
<evidence type="ECO:0000313" key="1">
    <source>
        <dbReference type="EMBL" id="KAL3885349.1"/>
    </source>
</evidence>
<dbReference type="Proteomes" id="UP001634394">
    <property type="component" value="Unassembled WGS sequence"/>
</dbReference>
<dbReference type="EMBL" id="JBJQND010000002">
    <property type="protein sequence ID" value="KAL3885349.1"/>
    <property type="molecule type" value="Genomic_DNA"/>
</dbReference>
<protein>
    <submittedName>
        <fullName evidence="1">Uncharacterized protein</fullName>
    </submittedName>
</protein>
<reference evidence="1 2" key="1">
    <citation type="submission" date="2024-11" db="EMBL/GenBank/DDBJ databases">
        <title>Chromosome-level genome assembly of the freshwater bivalve Anodonta woodiana.</title>
        <authorList>
            <person name="Chen X."/>
        </authorList>
    </citation>
    <scope>NUCLEOTIDE SEQUENCE [LARGE SCALE GENOMIC DNA]</scope>
    <source>
        <strain evidence="1">MN2024</strain>
        <tissue evidence="1">Gills</tissue>
    </source>
</reference>
<organism evidence="1 2">
    <name type="scientific">Sinanodonta woodiana</name>
    <name type="common">Chinese pond mussel</name>
    <name type="synonym">Anodonta woodiana</name>
    <dbReference type="NCBI Taxonomy" id="1069815"/>
    <lineage>
        <taxon>Eukaryota</taxon>
        <taxon>Metazoa</taxon>
        <taxon>Spiralia</taxon>
        <taxon>Lophotrochozoa</taxon>
        <taxon>Mollusca</taxon>
        <taxon>Bivalvia</taxon>
        <taxon>Autobranchia</taxon>
        <taxon>Heteroconchia</taxon>
        <taxon>Palaeoheterodonta</taxon>
        <taxon>Unionida</taxon>
        <taxon>Unionoidea</taxon>
        <taxon>Unionidae</taxon>
        <taxon>Unioninae</taxon>
        <taxon>Sinanodonta</taxon>
    </lineage>
</organism>
<keyword evidence="2" id="KW-1185">Reference proteome</keyword>